<sequence length="377" mass="43309">MSINLHSKLELDGSYKLIQLTPDLMETLKDDSLSSTMRFKSLDKAKADVVLCSEDKTWIIREKSHSNTVMLMHEFASEGNPVNNIVINGVPDPTSDFLGFSKTTFEYETRPANGQLNLDLVPIYNGEMNFTVDSTKLFTTKQELLDNSPCSIKEYRKNWAKVGGSVINGQICILSAEFLAKSLHVTLMSIMAESLDLDILSLDKVFDAVEKGFDEDFNPYTKEVIKTVIRKFGISNESNDNDKSTYKLNMLPIAKWYGIRALKKYVSKTSMSQDEFLTNWKSLFPPFFPCDIDINMLRGWFYKPTGSNIQYISKETMPMDIKDRFKMLFKLQSQWELEDIRPFIEELNVKGLKIDNFIMKYARRKKIGNSKIIVTSR</sequence>
<proteinExistence type="inferred from homology"/>
<dbReference type="GO" id="GO:0006260">
    <property type="term" value="P:DNA replication"/>
    <property type="evidence" value="ECO:0007669"/>
    <property type="project" value="UniProtKB-KW"/>
</dbReference>
<dbReference type="OMA" id="DSESWPF"/>
<dbReference type="PANTHER" id="PTHR13395:SF6">
    <property type="entry name" value="SISTER CHROMATID COHESION PROTEIN DCC1"/>
    <property type="match status" value="1"/>
</dbReference>
<dbReference type="InterPro" id="IPR019128">
    <property type="entry name" value="Dcc1"/>
</dbReference>
<dbReference type="GO" id="GO:0031390">
    <property type="term" value="C:Ctf18 RFC-like complex"/>
    <property type="evidence" value="ECO:0007669"/>
    <property type="project" value="EnsemblFungi"/>
</dbReference>
<evidence type="ECO:0000313" key="4">
    <source>
        <dbReference type="Proteomes" id="UP000000267"/>
    </source>
</evidence>
<dbReference type="eggNOG" id="KOG0798">
    <property type="taxonomic scope" value="Eukaryota"/>
</dbReference>
<dbReference type="Proteomes" id="UP000000267">
    <property type="component" value="Unassembled WGS sequence"/>
</dbReference>
<dbReference type="GeneID" id="5546935"/>
<dbReference type="PANTHER" id="PTHR13395">
    <property type="entry name" value="SISTER CHROMATID COHESION PROTEIN DCC1-RELATED"/>
    <property type="match status" value="1"/>
</dbReference>
<dbReference type="InParanoid" id="A7TGM8"/>
<accession>A7TGM8</accession>
<dbReference type="Pfam" id="PF09724">
    <property type="entry name" value="Dcc1"/>
    <property type="match status" value="1"/>
</dbReference>
<keyword evidence="2" id="KW-0235">DNA replication</keyword>
<organism evidence="4">
    <name type="scientific">Vanderwaltozyma polyspora (strain ATCC 22028 / DSM 70294 / BCRC 21397 / CBS 2163 / NBRC 10782 / NRRL Y-8283 / UCD 57-17)</name>
    <name type="common">Kluyveromyces polysporus</name>
    <dbReference type="NCBI Taxonomy" id="436907"/>
    <lineage>
        <taxon>Eukaryota</taxon>
        <taxon>Fungi</taxon>
        <taxon>Dikarya</taxon>
        <taxon>Ascomycota</taxon>
        <taxon>Saccharomycotina</taxon>
        <taxon>Saccharomycetes</taxon>
        <taxon>Saccharomycetales</taxon>
        <taxon>Saccharomycetaceae</taxon>
        <taxon>Vanderwaltozyma</taxon>
    </lineage>
</organism>
<dbReference type="GO" id="GO:0000775">
    <property type="term" value="C:chromosome, centromeric region"/>
    <property type="evidence" value="ECO:0007669"/>
    <property type="project" value="TreeGrafter"/>
</dbReference>
<dbReference type="STRING" id="436907.A7TGM8"/>
<dbReference type="HOGENOM" id="CLU_034504_0_0_1"/>
<dbReference type="KEGG" id="vpo:Kpol_1048p66"/>
<dbReference type="GO" id="GO:0034398">
    <property type="term" value="P:telomere tethering at nuclear periphery"/>
    <property type="evidence" value="ECO:0007669"/>
    <property type="project" value="EnsemblFungi"/>
</dbReference>
<dbReference type="OrthoDB" id="276989at2759"/>
<evidence type="ECO:0000313" key="3">
    <source>
        <dbReference type="EMBL" id="EDO18635.1"/>
    </source>
</evidence>
<evidence type="ECO:0000256" key="2">
    <source>
        <dbReference type="ARBA" id="ARBA00022705"/>
    </source>
</evidence>
<dbReference type="PhylomeDB" id="A7TGM8"/>
<dbReference type="EMBL" id="DS480387">
    <property type="protein sequence ID" value="EDO18635.1"/>
    <property type="molecule type" value="Genomic_DNA"/>
</dbReference>
<name>A7TGM8_VANPO</name>
<evidence type="ECO:0008006" key="5">
    <source>
        <dbReference type="Google" id="ProtNLM"/>
    </source>
</evidence>
<protein>
    <recommendedName>
        <fullName evidence="5">Sister chromatid cohesion protein DCC1</fullName>
    </recommendedName>
</protein>
<gene>
    <name evidence="3" type="ORF">Kpol_1048p66</name>
</gene>
<evidence type="ECO:0000256" key="1">
    <source>
        <dbReference type="ARBA" id="ARBA00007017"/>
    </source>
</evidence>
<comment type="similarity">
    <text evidence="1">Belongs to the DCC1 family.</text>
</comment>
<reference evidence="3 4" key="1">
    <citation type="journal article" date="2007" name="Proc. Natl. Acad. Sci. U.S.A.">
        <title>Independent sorting-out of thousands of duplicated gene pairs in two yeast species descended from a whole-genome duplication.</title>
        <authorList>
            <person name="Scannell D.R."/>
            <person name="Frank A.C."/>
            <person name="Conant G.C."/>
            <person name="Byrne K.P."/>
            <person name="Woolfit M."/>
            <person name="Wolfe K.H."/>
        </authorList>
    </citation>
    <scope>NUCLEOTIDE SEQUENCE [LARGE SCALE GENOMIC DNA]</scope>
    <source>
        <strain evidence="4">ATCC 22028 / DSM 70294 / BCRC 21397 / CBS 2163 / NBRC 10782 / NRRL Y-8283 / UCD 57-17</strain>
    </source>
</reference>
<dbReference type="GO" id="GO:0035753">
    <property type="term" value="P:maintenance of DNA trinucleotide repeats"/>
    <property type="evidence" value="ECO:0007669"/>
    <property type="project" value="EnsemblFungi"/>
</dbReference>
<dbReference type="GO" id="GO:0034088">
    <property type="term" value="P:maintenance of mitotic sister chromatid cohesion"/>
    <property type="evidence" value="ECO:0007669"/>
    <property type="project" value="TreeGrafter"/>
</dbReference>
<keyword evidence="4" id="KW-1185">Reference proteome</keyword>
<dbReference type="GO" id="GO:0000785">
    <property type="term" value="C:chromatin"/>
    <property type="evidence" value="ECO:0007669"/>
    <property type="project" value="TreeGrafter"/>
</dbReference>
<dbReference type="RefSeq" id="XP_001646493.1">
    <property type="nucleotide sequence ID" value="XM_001646443.1"/>
</dbReference>
<dbReference type="FunCoup" id="A7TGM8">
    <property type="interactions" value="446"/>
</dbReference>
<dbReference type="AlphaFoldDB" id="A7TGM8"/>